<proteinExistence type="predicted"/>
<accession>A0ABW0NYW0</accession>
<comment type="cofactor">
    <cofactor evidence="2 17">
        <name>Mg(2+)</name>
        <dbReference type="ChEBI" id="CHEBI:18420"/>
    </cofactor>
</comment>
<feature type="domain" description="Exonuclease" evidence="18">
    <location>
        <begin position="2"/>
        <end position="172"/>
    </location>
</feature>
<evidence type="ECO:0000256" key="10">
    <source>
        <dbReference type="ARBA" id="ARBA00022801"/>
    </source>
</evidence>
<dbReference type="InterPro" id="IPR013520">
    <property type="entry name" value="Ribonucl_H"/>
</dbReference>
<dbReference type="PANTHER" id="PTHR30231:SF41">
    <property type="entry name" value="DNA POLYMERASE III SUBUNIT EPSILON"/>
    <property type="match status" value="1"/>
</dbReference>
<evidence type="ECO:0000256" key="12">
    <source>
        <dbReference type="ARBA" id="ARBA00022842"/>
    </source>
</evidence>
<keyword evidence="11 17" id="KW-0269">Exonuclease</keyword>
<evidence type="ECO:0000256" key="16">
    <source>
        <dbReference type="ARBA" id="ARBA00049244"/>
    </source>
</evidence>
<evidence type="ECO:0000259" key="18">
    <source>
        <dbReference type="SMART" id="SM00479"/>
    </source>
</evidence>
<dbReference type="InterPro" id="IPR006309">
    <property type="entry name" value="DnaQ_proteo"/>
</dbReference>
<evidence type="ECO:0000256" key="3">
    <source>
        <dbReference type="ARBA" id="ARBA00012417"/>
    </source>
</evidence>
<keyword evidence="13 17" id="KW-0239">DNA-directed DNA polymerase</keyword>
<dbReference type="EMBL" id="JBHSLU010000015">
    <property type="protein sequence ID" value="MFC5505293.1"/>
    <property type="molecule type" value="Genomic_DNA"/>
</dbReference>
<dbReference type="InterPro" id="IPR036397">
    <property type="entry name" value="RNaseH_sf"/>
</dbReference>
<evidence type="ECO:0000256" key="8">
    <source>
        <dbReference type="ARBA" id="ARBA00022722"/>
    </source>
</evidence>
<dbReference type="InterPro" id="IPR012337">
    <property type="entry name" value="RNaseH-like_sf"/>
</dbReference>
<dbReference type="NCBIfam" id="TIGR00573">
    <property type="entry name" value="dnaq"/>
    <property type="match status" value="1"/>
</dbReference>
<dbReference type="RefSeq" id="WP_066733722.1">
    <property type="nucleotide sequence ID" value="NZ_JBHSLU010000015.1"/>
</dbReference>
<dbReference type="NCBIfam" id="TIGR01406">
    <property type="entry name" value="dnaQ_proteo"/>
    <property type="match status" value="1"/>
</dbReference>
<evidence type="ECO:0000313" key="20">
    <source>
        <dbReference type="Proteomes" id="UP001596060"/>
    </source>
</evidence>
<dbReference type="SMART" id="SM00479">
    <property type="entry name" value="EXOIII"/>
    <property type="match status" value="1"/>
</dbReference>
<keyword evidence="14 17" id="KW-0464">Manganese</keyword>
<comment type="catalytic activity">
    <reaction evidence="16 17">
        <text>DNA(n) + a 2'-deoxyribonucleoside 5'-triphosphate = DNA(n+1) + diphosphate</text>
        <dbReference type="Rhea" id="RHEA:22508"/>
        <dbReference type="Rhea" id="RHEA-COMP:17339"/>
        <dbReference type="Rhea" id="RHEA-COMP:17340"/>
        <dbReference type="ChEBI" id="CHEBI:33019"/>
        <dbReference type="ChEBI" id="CHEBI:61560"/>
        <dbReference type="ChEBI" id="CHEBI:173112"/>
        <dbReference type="EC" id="2.7.7.7"/>
    </reaction>
</comment>
<keyword evidence="6 17" id="KW-0548">Nucleotidyltransferase</keyword>
<name>A0ABW0NYW0_9HYPH</name>
<dbReference type="PANTHER" id="PTHR30231">
    <property type="entry name" value="DNA POLYMERASE III SUBUNIT EPSILON"/>
    <property type="match status" value="1"/>
</dbReference>
<evidence type="ECO:0000256" key="11">
    <source>
        <dbReference type="ARBA" id="ARBA00022839"/>
    </source>
</evidence>
<evidence type="ECO:0000256" key="2">
    <source>
        <dbReference type="ARBA" id="ARBA00001946"/>
    </source>
</evidence>
<keyword evidence="7 17" id="KW-0235">DNA replication</keyword>
<evidence type="ECO:0000256" key="5">
    <source>
        <dbReference type="ARBA" id="ARBA00022679"/>
    </source>
</evidence>
<keyword evidence="5 17" id="KW-0808">Transferase</keyword>
<organism evidence="19 20">
    <name type="scientific">Bosea massiliensis</name>
    <dbReference type="NCBI Taxonomy" id="151419"/>
    <lineage>
        <taxon>Bacteria</taxon>
        <taxon>Pseudomonadati</taxon>
        <taxon>Pseudomonadota</taxon>
        <taxon>Alphaproteobacteria</taxon>
        <taxon>Hyphomicrobiales</taxon>
        <taxon>Boseaceae</taxon>
        <taxon>Bosea</taxon>
    </lineage>
</organism>
<dbReference type="CDD" id="cd06131">
    <property type="entry name" value="DNA_pol_III_epsilon_Ecoli_like"/>
    <property type="match status" value="1"/>
</dbReference>
<evidence type="ECO:0000256" key="7">
    <source>
        <dbReference type="ARBA" id="ARBA00022705"/>
    </source>
</evidence>
<evidence type="ECO:0000256" key="9">
    <source>
        <dbReference type="ARBA" id="ARBA00022723"/>
    </source>
</evidence>
<comment type="cofactor">
    <cofactor evidence="1 17">
        <name>Mn(2+)</name>
        <dbReference type="ChEBI" id="CHEBI:29035"/>
    </cofactor>
</comment>
<evidence type="ECO:0000256" key="14">
    <source>
        <dbReference type="ARBA" id="ARBA00023211"/>
    </source>
</evidence>
<keyword evidence="10 17" id="KW-0378">Hydrolase</keyword>
<evidence type="ECO:0000256" key="4">
    <source>
        <dbReference type="ARBA" id="ARBA00020352"/>
    </source>
</evidence>
<evidence type="ECO:0000256" key="17">
    <source>
        <dbReference type="RuleBase" id="RU364087"/>
    </source>
</evidence>
<reference evidence="20" key="1">
    <citation type="journal article" date="2019" name="Int. J. Syst. Evol. Microbiol.">
        <title>The Global Catalogue of Microorganisms (GCM) 10K type strain sequencing project: providing services to taxonomists for standard genome sequencing and annotation.</title>
        <authorList>
            <consortium name="The Broad Institute Genomics Platform"/>
            <consortium name="The Broad Institute Genome Sequencing Center for Infectious Disease"/>
            <person name="Wu L."/>
            <person name="Ma J."/>
        </authorList>
    </citation>
    <scope>NUCLEOTIDE SEQUENCE [LARGE SCALE GENOMIC DNA]</scope>
    <source>
        <strain evidence="20">CCUG 43117</strain>
    </source>
</reference>
<dbReference type="Pfam" id="PF00929">
    <property type="entry name" value="RNase_T"/>
    <property type="match status" value="1"/>
</dbReference>
<dbReference type="NCBIfam" id="NF004316">
    <property type="entry name" value="PRK05711.1"/>
    <property type="match status" value="1"/>
</dbReference>
<comment type="subunit">
    <text evidence="17">DNA polymerase III contains a core (composed of alpha, epsilon and theta chains) that associates with a tau subunit. This core dimerizes to form the POLIII' complex. PolIII' associates with the gamma complex (composed of gamma, delta, delta', psi and chi chains) and with the beta chain to form the complete DNA polymerase III complex.</text>
</comment>
<evidence type="ECO:0000313" key="19">
    <source>
        <dbReference type="EMBL" id="MFC5505293.1"/>
    </source>
</evidence>
<evidence type="ECO:0000256" key="6">
    <source>
        <dbReference type="ARBA" id="ARBA00022695"/>
    </source>
</evidence>
<dbReference type="InterPro" id="IPR006054">
    <property type="entry name" value="DnaQ"/>
</dbReference>
<comment type="function">
    <text evidence="15 17">DNA polymerase III is a complex, multichain enzyme responsible for most of the replicative synthesis in bacteria. The epsilon subunit contain the editing function and is a proofreading 3'-5' exonuclease.</text>
</comment>
<dbReference type="Proteomes" id="UP001596060">
    <property type="component" value="Unassembled WGS sequence"/>
</dbReference>
<dbReference type="EC" id="2.7.7.7" evidence="3 17"/>
<sequence length="235" mass="25406">MREIVLDTETTGVEALGGDRVVEIGCVELVNHCPTGRSFHQYINPERPMSEGAFKVHGLSDAFLAPQPVFAAIADEFAAFIDGARLVIHNAAFDVGFLNMEFQRVGRPPIEPSLVVDTLSMARRKHPGASNSLDALCTRYGIDNSRRTRHGALLDAEILAEVYIELIGGKQASLGLGAGEAGGTGLAPVRIERPQRLRPLAPRLDEAAIAAHEAFIRSLGKNQLWRGYLGITEDA</sequence>
<dbReference type="GO" id="GO:0003887">
    <property type="term" value="F:DNA-directed DNA polymerase activity"/>
    <property type="evidence" value="ECO:0007669"/>
    <property type="project" value="UniProtKB-EC"/>
</dbReference>
<evidence type="ECO:0000256" key="13">
    <source>
        <dbReference type="ARBA" id="ARBA00022932"/>
    </source>
</evidence>
<keyword evidence="8 17" id="KW-0540">Nuclease</keyword>
<gene>
    <name evidence="17 19" type="primary">dnaQ</name>
    <name evidence="19" type="ORF">ACFPN9_08485</name>
</gene>
<dbReference type="SUPFAM" id="SSF53098">
    <property type="entry name" value="Ribonuclease H-like"/>
    <property type="match status" value="1"/>
</dbReference>
<protein>
    <recommendedName>
        <fullName evidence="4 17">DNA polymerase III subunit epsilon</fullName>
        <ecNumber evidence="3 17">2.7.7.7</ecNumber>
    </recommendedName>
</protein>
<keyword evidence="12 17" id="KW-0460">Magnesium</keyword>
<evidence type="ECO:0000256" key="1">
    <source>
        <dbReference type="ARBA" id="ARBA00001936"/>
    </source>
</evidence>
<comment type="caution">
    <text evidence="19">The sequence shown here is derived from an EMBL/GenBank/DDBJ whole genome shotgun (WGS) entry which is preliminary data.</text>
</comment>
<keyword evidence="20" id="KW-1185">Reference proteome</keyword>
<evidence type="ECO:0000256" key="15">
    <source>
        <dbReference type="ARBA" id="ARBA00025483"/>
    </source>
</evidence>
<dbReference type="Gene3D" id="3.30.420.10">
    <property type="entry name" value="Ribonuclease H-like superfamily/Ribonuclease H"/>
    <property type="match status" value="1"/>
</dbReference>
<keyword evidence="9 17" id="KW-0479">Metal-binding</keyword>